<dbReference type="Pfam" id="PF00383">
    <property type="entry name" value="dCMP_cyt_deam_1"/>
    <property type="match status" value="1"/>
</dbReference>
<comment type="similarity">
    <text evidence="4 10">In the N-terminal section; belongs to the cytidine and deoxycytidylate deaminase family.</text>
</comment>
<dbReference type="CDD" id="cd01284">
    <property type="entry name" value="Riboflavin_deaminase-reductase"/>
    <property type="match status" value="1"/>
</dbReference>
<dbReference type="InterPro" id="IPR004794">
    <property type="entry name" value="Eubact_RibD"/>
</dbReference>
<dbReference type="Pfam" id="PF01872">
    <property type="entry name" value="RibD_C"/>
    <property type="match status" value="1"/>
</dbReference>
<evidence type="ECO:0000256" key="11">
    <source>
        <dbReference type="PIRSR" id="PIRSR006769-1"/>
    </source>
</evidence>
<dbReference type="PIRSF" id="PIRSF006769">
    <property type="entry name" value="RibD"/>
    <property type="match status" value="1"/>
</dbReference>
<feature type="binding site" evidence="12">
    <location>
        <begin position="299"/>
        <end position="305"/>
    </location>
    <ligand>
        <name>NADP(+)</name>
        <dbReference type="ChEBI" id="CHEBI:58349"/>
    </ligand>
</feature>
<keyword evidence="10 15" id="KW-0378">Hydrolase</keyword>
<dbReference type="InterPro" id="IPR016193">
    <property type="entry name" value="Cytidine_deaminase-like"/>
</dbReference>
<feature type="binding site" evidence="12">
    <location>
        <position position="199"/>
    </location>
    <ligand>
        <name>NADP(+)</name>
        <dbReference type="ChEBI" id="CHEBI:58349"/>
    </ligand>
</feature>
<proteinExistence type="inferred from homology"/>
<feature type="binding site" evidence="12">
    <location>
        <position position="149"/>
    </location>
    <ligand>
        <name>NADP(+)</name>
        <dbReference type="ChEBI" id="CHEBI:58349"/>
    </ligand>
</feature>
<organism evidence="15 16">
    <name type="scientific">Steroidobacter denitrificans</name>
    <dbReference type="NCBI Taxonomy" id="465721"/>
    <lineage>
        <taxon>Bacteria</taxon>
        <taxon>Pseudomonadati</taxon>
        <taxon>Pseudomonadota</taxon>
        <taxon>Gammaproteobacteria</taxon>
        <taxon>Steroidobacterales</taxon>
        <taxon>Steroidobacteraceae</taxon>
        <taxon>Steroidobacter</taxon>
    </lineage>
</organism>
<feature type="binding site" evidence="13">
    <location>
        <position position="79"/>
    </location>
    <ligand>
        <name>Zn(2+)</name>
        <dbReference type="ChEBI" id="CHEBI:29105"/>
        <note>catalytic</note>
    </ligand>
</feature>
<dbReference type="Gene3D" id="3.40.430.10">
    <property type="entry name" value="Dihydrofolate Reductase, subunit A"/>
    <property type="match status" value="1"/>
</dbReference>
<feature type="binding site" evidence="12">
    <location>
        <position position="191"/>
    </location>
    <ligand>
        <name>NADP(+)</name>
        <dbReference type="ChEBI" id="CHEBI:58349"/>
    </ligand>
</feature>
<dbReference type="SUPFAM" id="SSF53927">
    <property type="entry name" value="Cytidine deaminase-like"/>
    <property type="match status" value="1"/>
</dbReference>
<dbReference type="EMBL" id="CP011971">
    <property type="protein sequence ID" value="AMN47520.1"/>
    <property type="molecule type" value="Genomic_DNA"/>
</dbReference>
<feature type="binding site" evidence="12">
    <location>
        <position position="179"/>
    </location>
    <ligand>
        <name>substrate</name>
    </ligand>
</feature>
<evidence type="ECO:0000256" key="1">
    <source>
        <dbReference type="ARBA" id="ARBA00002151"/>
    </source>
</evidence>
<dbReference type="Gene3D" id="3.40.140.10">
    <property type="entry name" value="Cytidine Deaminase, domain 2"/>
    <property type="match status" value="1"/>
</dbReference>
<evidence type="ECO:0000256" key="6">
    <source>
        <dbReference type="ARBA" id="ARBA00022619"/>
    </source>
</evidence>
<evidence type="ECO:0000256" key="3">
    <source>
        <dbReference type="ARBA" id="ARBA00004910"/>
    </source>
</evidence>
<evidence type="ECO:0000313" key="16">
    <source>
        <dbReference type="Proteomes" id="UP000070250"/>
    </source>
</evidence>
<evidence type="ECO:0000256" key="9">
    <source>
        <dbReference type="ARBA" id="ARBA00023268"/>
    </source>
</evidence>
<dbReference type="GO" id="GO:0009231">
    <property type="term" value="P:riboflavin biosynthetic process"/>
    <property type="evidence" value="ECO:0007669"/>
    <property type="project" value="UniProtKB-UniPathway"/>
</dbReference>
<dbReference type="EC" id="1.1.1.193" evidence="10"/>
<evidence type="ECO:0000256" key="7">
    <source>
        <dbReference type="ARBA" id="ARBA00022857"/>
    </source>
</evidence>
<dbReference type="PATRIC" id="fig|465721.4.peg.2229"/>
<keyword evidence="8 10" id="KW-0560">Oxidoreductase</keyword>
<dbReference type="EC" id="3.5.4.26" evidence="10"/>
<dbReference type="PANTHER" id="PTHR38011:SF7">
    <property type="entry name" value="2,5-DIAMINO-6-RIBOSYLAMINO-4(3H)-PYRIMIDINONE 5'-PHOSPHATE REDUCTASE"/>
    <property type="match status" value="1"/>
</dbReference>
<evidence type="ECO:0000256" key="13">
    <source>
        <dbReference type="PIRSR" id="PIRSR006769-3"/>
    </source>
</evidence>
<keyword evidence="10 13" id="KW-0479">Metal-binding</keyword>
<keyword evidence="7 10" id="KW-0521">NADP</keyword>
<dbReference type="NCBIfam" id="TIGR00326">
    <property type="entry name" value="eubact_ribD"/>
    <property type="match status" value="1"/>
</dbReference>
<dbReference type="PROSITE" id="PS51747">
    <property type="entry name" value="CYT_DCMP_DEAMINASES_2"/>
    <property type="match status" value="1"/>
</dbReference>
<evidence type="ECO:0000256" key="8">
    <source>
        <dbReference type="ARBA" id="ARBA00023002"/>
    </source>
</evidence>
<comment type="catalytic activity">
    <reaction evidence="10">
        <text>5-amino-6-(5-phospho-D-ribitylamino)uracil + NADP(+) = 5-amino-6-(5-phospho-D-ribosylamino)uracil + NADPH + H(+)</text>
        <dbReference type="Rhea" id="RHEA:17845"/>
        <dbReference type="ChEBI" id="CHEBI:15378"/>
        <dbReference type="ChEBI" id="CHEBI:57783"/>
        <dbReference type="ChEBI" id="CHEBI:58349"/>
        <dbReference type="ChEBI" id="CHEBI:58421"/>
        <dbReference type="ChEBI" id="CHEBI:58453"/>
        <dbReference type="EC" id="1.1.1.193"/>
    </reaction>
</comment>
<dbReference type="NCBIfam" id="TIGR00227">
    <property type="entry name" value="ribD_Cterm"/>
    <property type="match status" value="1"/>
</dbReference>
<gene>
    <name evidence="15" type="ORF">ACG33_10500</name>
</gene>
<dbReference type="GO" id="GO:0050661">
    <property type="term" value="F:NADP binding"/>
    <property type="evidence" value="ECO:0007669"/>
    <property type="project" value="InterPro"/>
</dbReference>
<comment type="pathway">
    <text evidence="2 10">Cofactor biosynthesis; riboflavin biosynthesis; 5-amino-6-(D-ribitylamino)uracil from GTP: step 2/4.</text>
</comment>
<feature type="binding site" evidence="12">
    <location>
        <position position="195"/>
    </location>
    <ligand>
        <name>NADP(+)</name>
        <dbReference type="ChEBI" id="CHEBI:58349"/>
    </ligand>
</feature>
<comment type="pathway">
    <text evidence="3 10">Cofactor biosynthesis; riboflavin biosynthesis; 5-amino-6-(D-ribitylamino)uracil from GTP: step 3/4.</text>
</comment>
<evidence type="ECO:0000259" key="14">
    <source>
        <dbReference type="PROSITE" id="PS51747"/>
    </source>
</evidence>
<protein>
    <recommendedName>
        <fullName evidence="10">Riboflavin biosynthesis protein RibD</fullName>
    </recommendedName>
    <domain>
        <recommendedName>
            <fullName evidence="10">Diaminohydroxyphosphoribosylaminopyrimidine deaminase</fullName>
            <shortName evidence="10">DRAP deaminase</shortName>
            <ecNumber evidence="10">3.5.4.26</ecNumber>
        </recommendedName>
        <alternativeName>
            <fullName evidence="10">Riboflavin-specific deaminase</fullName>
        </alternativeName>
    </domain>
    <domain>
        <recommendedName>
            <fullName evidence="10">5-amino-6-(5-phosphoribosylamino)uracil reductase</fullName>
            <ecNumber evidence="10">1.1.1.193</ecNumber>
        </recommendedName>
        <alternativeName>
            <fullName evidence="10">HTP reductase</fullName>
        </alternativeName>
    </domain>
</protein>
<reference evidence="15 16" key="1">
    <citation type="submission" date="2015-06" db="EMBL/GenBank/DDBJ databases">
        <title>A Comprehensive Approach to Explore the Metabolic and Phylogenetic Diversity of Bacterial Steroid Degradation in the Environment: Testosterone as an Example.</title>
        <authorList>
            <person name="Yang F.-C."/>
            <person name="Chen Y.-L."/>
            <person name="Yu C.-P."/>
            <person name="Tang S.-L."/>
            <person name="Wang P.-H."/>
            <person name="Ismail W."/>
            <person name="Wang C.-H."/>
            <person name="Yang C.-Y."/>
            <person name="Chiang Y.-R."/>
        </authorList>
    </citation>
    <scope>NUCLEOTIDE SEQUENCE [LARGE SCALE GENOMIC DNA]</scope>
    <source>
        <strain evidence="15 16">DSM 18526</strain>
    </source>
</reference>
<feature type="binding site" evidence="12">
    <location>
        <position position="163"/>
    </location>
    <ligand>
        <name>substrate</name>
    </ligand>
</feature>
<feature type="binding site" evidence="12">
    <location>
        <position position="202"/>
    </location>
    <ligand>
        <name>substrate</name>
    </ligand>
</feature>
<dbReference type="AlphaFoldDB" id="A0A127FCW7"/>
<keyword evidence="6 10" id="KW-0686">Riboflavin biosynthesis</keyword>
<dbReference type="UniPathway" id="UPA00275">
    <property type="reaction ID" value="UER00401"/>
</dbReference>
<dbReference type="InterPro" id="IPR024072">
    <property type="entry name" value="DHFR-like_dom_sf"/>
</dbReference>
<dbReference type="InterPro" id="IPR011549">
    <property type="entry name" value="RibD_C"/>
</dbReference>
<dbReference type="Proteomes" id="UP000070250">
    <property type="component" value="Chromosome"/>
</dbReference>
<dbReference type="InterPro" id="IPR050765">
    <property type="entry name" value="Riboflavin_Biosynth_HTPR"/>
</dbReference>
<comment type="catalytic activity">
    <reaction evidence="10">
        <text>2,5-diamino-6-hydroxy-4-(5-phosphoribosylamino)-pyrimidine + H2O + H(+) = 5-amino-6-(5-phospho-D-ribosylamino)uracil + NH4(+)</text>
        <dbReference type="Rhea" id="RHEA:21868"/>
        <dbReference type="ChEBI" id="CHEBI:15377"/>
        <dbReference type="ChEBI" id="CHEBI:15378"/>
        <dbReference type="ChEBI" id="CHEBI:28938"/>
        <dbReference type="ChEBI" id="CHEBI:58453"/>
        <dbReference type="ChEBI" id="CHEBI:58614"/>
        <dbReference type="EC" id="3.5.4.26"/>
    </reaction>
</comment>
<accession>A0A127FCW7</accession>
<evidence type="ECO:0000313" key="15">
    <source>
        <dbReference type="EMBL" id="AMN47520.1"/>
    </source>
</evidence>
<dbReference type="SUPFAM" id="SSF53597">
    <property type="entry name" value="Dihydrofolate reductase-like"/>
    <property type="match status" value="1"/>
</dbReference>
<feature type="active site" description="Proton donor" evidence="11">
    <location>
        <position position="47"/>
    </location>
</feature>
<feature type="binding site" evidence="12">
    <location>
        <position position="297"/>
    </location>
    <ligand>
        <name>substrate</name>
    </ligand>
</feature>
<feature type="binding site" evidence="12">
    <location>
        <position position="220"/>
    </location>
    <ligand>
        <name>NADP(+)</name>
        <dbReference type="ChEBI" id="CHEBI:58349"/>
    </ligand>
</feature>
<name>A0A127FCW7_STEDE</name>
<evidence type="ECO:0000256" key="4">
    <source>
        <dbReference type="ARBA" id="ARBA00005259"/>
    </source>
</evidence>
<comment type="cofactor">
    <cofactor evidence="10 13">
        <name>Zn(2+)</name>
        <dbReference type="ChEBI" id="CHEBI:29105"/>
    </cofactor>
    <text evidence="10 13">Binds 1 zinc ion.</text>
</comment>
<dbReference type="STRING" id="465721.ACG33_10500"/>
<evidence type="ECO:0000256" key="12">
    <source>
        <dbReference type="PIRSR" id="PIRSR006769-2"/>
    </source>
</evidence>
<feature type="binding site" evidence="13">
    <location>
        <position position="45"/>
    </location>
    <ligand>
        <name>Zn(2+)</name>
        <dbReference type="ChEBI" id="CHEBI:29105"/>
        <note>catalytic</note>
    </ligand>
</feature>
<dbReference type="InterPro" id="IPR002125">
    <property type="entry name" value="CMP_dCMP_dom"/>
</dbReference>
<keyword evidence="9" id="KW-0511">Multifunctional enzyme</keyword>
<dbReference type="GO" id="GO:0046872">
    <property type="term" value="F:metal ion binding"/>
    <property type="evidence" value="ECO:0007669"/>
    <property type="project" value="UniProtKB-KW"/>
</dbReference>
<evidence type="ECO:0000256" key="2">
    <source>
        <dbReference type="ARBA" id="ARBA00004882"/>
    </source>
</evidence>
<dbReference type="GO" id="GO:0008835">
    <property type="term" value="F:diaminohydroxyphosphoribosylaminopyrimidine deaminase activity"/>
    <property type="evidence" value="ECO:0007669"/>
    <property type="project" value="UniProtKB-EC"/>
</dbReference>
<comment type="similarity">
    <text evidence="5 10">In the C-terminal section; belongs to the HTP reductase family.</text>
</comment>
<feature type="binding site" evidence="12">
    <location>
        <position position="165"/>
    </location>
    <ligand>
        <name>NADP(+)</name>
        <dbReference type="ChEBI" id="CHEBI:58349"/>
    </ligand>
</feature>
<keyword evidence="16" id="KW-1185">Reference proteome</keyword>
<evidence type="ECO:0000256" key="10">
    <source>
        <dbReference type="PIRNR" id="PIRNR006769"/>
    </source>
</evidence>
<dbReference type="PANTHER" id="PTHR38011">
    <property type="entry name" value="DIHYDROFOLATE REDUCTASE FAMILY PROTEIN (AFU_ORTHOLOGUE AFUA_8G06820)"/>
    <property type="match status" value="1"/>
</dbReference>
<evidence type="ECO:0000256" key="5">
    <source>
        <dbReference type="ARBA" id="ARBA00007417"/>
    </source>
</evidence>
<keyword evidence="10 13" id="KW-0862">Zinc</keyword>
<dbReference type="GO" id="GO:0008703">
    <property type="term" value="F:5-amino-6-(5-phosphoribosylamino)uracil reductase activity"/>
    <property type="evidence" value="ECO:0007669"/>
    <property type="project" value="UniProtKB-EC"/>
</dbReference>
<comment type="function">
    <text evidence="1 10">Converts 2,5-diamino-6-(ribosylamino)-4(3h)-pyrimidinone 5'-phosphate into 5-amino-6-(ribosylamino)-2,4(1h,3h)-pyrimidinedione 5'-phosphate.</text>
</comment>
<dbReference type="KEGG" id="sdf:ACG33_10500"/>
<dbReference type="InterPro" id="IPR002734">
    <property type="entry name" value="RibDG_C"/>
</dbReference>
<feature type="domain" description="CMP/dCMP-type deaminase" evidence="14">
    <location>
        <begin position="1"/>
        <end position="117"/>
    </location>
</feature>
<sequence length="372" mass="39710">MMRHAIELAGQGRYSNHPNPRVGCVIVHEGRIVGEGSHLKWGEAHAEVHALQAAGAAARGADCYVTLEPHSYQGRTPPCTEALIRAGVARVFCGALDPNPKVHGEGVRQLRAAGIEVHSGLLEPEVRELNLGFEQRMRSGLPRVIVKVAASLDGRVALANGVSQWITGEQARADVQRLRAQASAVLTGIDTALADDPQLNVRDPAIELRGRQPLRVVLDTGLRLPAAARMLQMAGETLVMTSAANLLPGAAAAARLEALQAAGAQCIGIGLDAQGRLDLREVWRELGRRQCNDVLVEAGPTLTGSLLHQGMVDEWIIYYAPMVLGGDARAMAVLPALQRLEEARRFELQALSRIGTDAKLVLRTSAGSATNV</sequence>